<dbReference type="InterPro" id="IPR038026">
    <property type="entry name" value="MtlR-like_sf"/>
</dbReference>
<dbReference type="Proteomes" id="UP000526501">
    <property type="component" value="Unassembled WGS sequence"/>
</dbReference>
<organism evidence="1 2">
    <name type="scientific">Pelagicoccus albus</name>
    <dbReference type="NCBI Taxonomy" id="415222"/>
    <lineage>
        <taxon>Bacteria</taxon>
        <taxon>Pseudomonadati</taxon>
        <taxon>Verrucomicrobiota</taxon>
        <taxon>Opitutia</taxon>
        <taxon>Puniceicoccales</taxon>
        <taxon>Pelagicoccaceae</taxon>
        <taxon>Pelagicoccus</taxon>
    </lineage>
</organism>
<proteinExistence type="predicted"/>
<comment type="caution">
    <text evidence="1">The sequence shown here is derived from an EMBL/GenBank/DDBJ whole genome shotgun (WGS) entry which is preliminary data.</text>
</comment>
<accession>A0A7X1B565</accession>
<dbReference type="RefSeq" id="WP_185659612.1">
    <property type="nucleotide sequence ID" value="NZ_CAWPOO010000006.1"/>
</dbReference>
<dbReference type="Gene3D" id="1.20.120.330">
    <property type="entry name" value="Nucleotidyltransferases domain 2"/>
    <property type="match status" value="1"/>
</dbReference>
<dbReference type="EMBL" id="JACHVC010000006">
    <property type="protein sequence ID" value="MBC2605747.1"/>
    <property type="molecule type" value="Genomic_DNA"/>
</dbReference>
<keyword evidence="2" id="KW-1185">Reference proteome</keyword>
<evidence type="ECO:0000313" key="1">
    <source>
        <dbReference type="EMBL" id="MBC2605747.1"/>
    </source>
</evidence>
<evidence type="ECO:0008006" key="3">
    <source>
        <dbReference type="Google" id="ProtNLM"/>
    </source>
</evidence>
<sequence length="187" mass="21736">MTANQEFVDLVYNEVGSELKQHGDFLIKLLEEDDWSFVIKSHALIEASVTNLLIRRIGEPEMTKFVKRMPLSDSESGKVVLLKDLGLLDSGLRSFIRWYSELRNKLVHNLEHIDFQLESHFASLDPNQKKSWKKKVNDIIEIPETLEKIFYSNWKIPLTLCLNKIIGECSFKGGRCEAIRKIQNMRD</sequence>
<name>A0A7X1B565_9BACT</name>
<dbReference type="AlphaFoldDB" id="A0A7X1B565"/>
<dbReference type="SUPFAM" id="SSF158668">
    <property type="entry name" value="MtlR-like"/>
    <property type="match status" value="1"/>
</dbReference>
<protein>
    <recommendedName>
        <fullName evidence="3">Mannitol repressor</fullName>
    </recommendedName>
</protein>
<reference evidence="1 2" key="1">
    <citation type="submission" date="2020-07" db="EMBL/GenBank/DDBJ databases">
        <authorList>
            <person name="Feng X."/>
        </authorList>
    </citation>
    <scope>NUCLEOTIDE SEQUENCE [LARGE SCALE GENOMIC DNA]</scope>
    <source>
        <strain evidence="1 2">JCM23202</strain>
    </source>
</reference>
<gene>
    <name evidence="1" type="ORF">H5P27_06800</name>
</gene>
<evidence type="ECO:0000313" key="2">
    <source>
        <dbReference type="Proteomes" id="UP000526501"/>
    </source>
</evidence>